<reference evidence="1" key="1">
    <citation type="journal article" date="2021" name="Open Biol.">
        <title>Shared evolutionary footprints suggest mitochondrial oxidative damage underlies multiple complex I losses in fungi.</title>
        <authorList>
            <person name="Schikora-Tamarit M.A."/>
            <person name="Marcet-Houben M."/>
            <person name="Nosek J."/>
            <person name="Gabaldon T."/>
        </authorList>
    </citation>
    <scope>NUCLEOTIDE SEQUENCE</scope>
    <source>
        <strain evidence="1">CBS6075</strain>
    </source>
</reference>
<name>A0A9P8PG76_9ASCO</name>
<dbReference type="Proteomes" id="UP000769157">
    <property type="component" value="Unassembled WGS sequence"/>
</dbReference>
<gene>
    <name evidence="1" type="ORF">OGAPHI_000580</name>
</gene>
<dbReference type="RefSeq" id="XP_046064237.1">
    <property type="nucleotide sequence ID" value="XM_046207040.1"/>
</dbReference>
<protein>
    <submittedName>
        <fullName evidence="1">Uncharacterized protein</fullName>
    </submittedName>
</protein>
<organism evidence="1 2">
    <name type="scientific">Ogataea philodendri</name>
    <dbReference type="NCBI Taxonomy" id="1378263"/>
    <lineage>
        <taxon>Eukaryota</taxon>
        <taxon>Fungi</taxon>
        <taxon>Dikarya</taxon>
        <taxon>Ascomycota</taxon>
        <taxon>Saccharomycotina</taxon>
        <taxon>Pichiomycetes</taxon>
        <taxon>Pichiales</taxon>
        <taxon>Pichiaceae</taxon>
        <taxon>Ogataea</taxon>
    </lineage>
</organism>
<dbReference type="EMBL" id="JAEUBE010000084">
    <property type="protein sequence ID" value="KAH3670869.1"/>
    <property type="molecule type" value="Genomic_DNA"/>
</dbReference>
<sequence length="142" mass="14318">MSGSAGGFGAGSIVAGTIAGAPVSGVACTTVDGCAGSVDWGSSNLGFLASGLSKVSCSKACLPGTWGSVDATDATGSCGAEGVTCSTLPLVGMSETEDVWTVAPVSSNDITFHKQLALYRNWQKKKIFRNTAATEYLGNRDI</sequence>
<evidence type="ECO:0000313" key="1">
    <source>
        <dbReference type="EMBL" id="KAH3670869.1"/>
    </source>
</evidence>
<dbReference type="GeneID" id="70232548"/>
<proteinExistence type="predicted"/>
<dbReference type="AlphaFoldDB" id="A0A9P8PG76"/>
<reference evidence="1" key="2">
    <citation type="submission" date="2021-01" db="EMBL/GenBank/DDBJ databases">
        <authorList>
            <person name="Schikora-Tamarit M.A."/>
        </authorList>
    </citation>
    <scope>NUCLEOTIDE SEQUENCE</scope>
    <source>
        <strain evidence="1">CBS6075</strain>
    </source>
</reference>
<comment type="caution">
    <text evidence="1">The sequence shown here is derived from an EMBL/GenBank/DDBJ whole genome shotgun (WGS) entry which is preliminary data.</text>
</comment>
<keyword evidence="2" id="KW-1185">Reference proteome</keyword>
<accession>A0A9P8PG76</accession>
<evidence type="ECO:0000313" key="2">
    <source>
        <dbReference type="Proteomes" id="UP000769157"/>
    </source>
</evidence>